<evidence type="ECO:0000313" key="3">
    <source>
        <dbReference type="Proteomes" id="UP000251431"/>
    </source>
</evidence>
<keyword evidence="2" id="KW-0378">Hydrolase</keyword>
<dbReference type="AlphaFoldDB" id="A0A2X0XQW0"/>
<dbReference type="SMART" id="SM00849">
    <property type="entry name" value="Lactamase_B"/>
    <property type="match status" value="1"/>
</dbReference>
<dbReference type="Proteomes" id="UP000251431">
    <property type="component" value="Unassembled WGS sequence"/>
</dbReference>
<dbReference type="EC" id="3.1.-.-" evidence="2"/>
<dbReference type="GO" id="GO:0016787">
    <property type="term" value="F:hydrolase activity"/>
    <property type="evidence" value="ECO:0007669"/>
    <property type="project" value="UniProtKB-KW"/>
</dbReference>
<dbReference type="Gene3D" id="3.60.15.10">
    <property type="entry name" value="Ribonuclease Z/Hydroxyacylglutathione hydrolase-like"/>
    <property type="match status" value="2"/>
</dbReference>
<feature type="domain" description="Metallo-beta-lactamase" evidence="1">
    <location>
        <begin position="14"/>
        <end position="198"/>
    </location>
</feature>
<dbReference type="Gene3D" id="3.40.50.10890">
    <property type="match status" value="1"/>
</dbReference>
<reference evidence="2 3" key="1">
    <citation type="submission" date="2018-06" db="EMBL/GenBank/DDBJ databases">
        <authorList>
            <consortium name="Pathogen Informatics"/>
            <person name="Doyle S."/>
        </authorList>
    </citation>
    <scope>NUCLEOTIDE SEQUENCE [LARGE SCALE GENOMIC DNA]</scope>
    <source>
        <strain evidence="2 3">NCTC7582</strain>
    </source>
</reference>
<gene>
    <name evidence="2" type="ORF">NCTC7582_03068</name>
</gene>
<dbReference type="PANTHER" id="PTHR11203">
    <property type="entry name" value="CLEAVAGE AND POLYADENYLATION SPECIFICITY FACTOR FAMILY MEMBER"/>
    <property type="match status" value="1"/>
</dbReference>
<dbReference type="InterPro" id="IPR036866">
    <property type="entry name" value="RibonucZ/Hydroxyglut_hydro"/>
</dbReference>
<evidence type="ECO:0000259" key="1">
    <source>
        <dbReference type="SMART" id="SM00849"/>
    </source>
</evidence>
<evidence type="ECO:0000313" key="2">
    <source>
        <dbReference type="EMBL" id="SPU00186.1"/>
    </source>
</evidence>
<dbReference type="InterPro" id="IPR050698">
    <property type="entry name" value="MBL"/>
</dbReference>
<dbReference type="SUPFAM" id="SSF56281">
    <property type="entry name" value="Metallo-hydrolase/oxidoreductase"/>
    <property type="match status" value="1"/>
</dbReference>
<proteinExistence type="predicted"/>
<name>A0A2X0XQW0_9BACI</name>
<protein>
    <submittedName>
        <fullName evidence="2">Zinc-dependent hydrolase</fullName>
        <ecNumber evidence="2">3.1.-.-</ecNumber>
    </submittedName>
</protein>
<dbReference type="InterPro" id="IPR001279">
    <property type="entry name" value="Metallo-B-lactamas"/>
</dbReference>
<dbReference type="Pfam" id="PF00753">
    <property type="entry name" value="Lactamase_B"/>
    <property type="match status" value="1"/>
</dbReference>
<dbReference type="PANTHER" id="PTHR11203:SF37">
    <property type="entry name" value="INTEGRATOR COMPLEX SUBUNIT 11"/>
    <property type="match status" value="1"/>
</dbReference>
<sequence>MLSVEILGGVGEYGRNCFYIENQRQAILLDCGIMKNTQKTPPNITFNHIEKLAAVFISHSHIDHVGALPILQNMGYTGPILMSHTTAQQLPLLIPQVRTFYPDTIGKWIEVNEYLAFQWGYSGHLIGSVWYKIRFFDEMIFFSGDYVVDSYLLKATLPEEDGTVYDVAFIDSGHAEKCIRNLEVLQQMAMYVKAHPNHSFIFPSSFSGKTVDIMTYLSEHTTRAIRVDAKLQPLLGHYDEEHENIWPNKVMLLERLKQKLDSDHVLYFVSEQDEAQVEELAKVYPTAIFVHTGYSRHASNPASLKHISEEFFYKTHPDYWDLVELSQRLRARQTIYFHSTHTNLTTTFPKEELKRD</sequence>
<dbReference type="GO" id="GO:0004521">
    <property type="term" value="F:RNA endonuclease activity"/>
    <property type="evidence" value="ECO:0007669"/>
    <property type="project" value="TreeGrafter"/>
</dbReference>
<dbReference type="RefSeq" id="WP_066037591.1">
    <property type="nucleotide sequence ID" value="NZ_DAIRMF010000002.1"/>
</dbReference>
<organism evidence="2 3">
    <name type="scientific">Lysinibacillus capsici</name>
    <dbReference type="NCBI Taxonomy" id="2115968"/>
    <lineage>
        <taxon>Bacteria</taxon>
        <taxon>Bacillati</taxon>
        <taxon>Bacillota</taxon>
        <taxon>Bacilli</taxon>
        <taxon>Bacillales</taxon>
        <taxon>Bacillaceae</taxon>
        <taxon>Lysinibacillus</taxon>
    </lineage>
</organism>
<accession>A0A2X0XQW0</accession>
<dbReference type="EMBL" id="UAQE01000001">
    <property type="protein sequence ID" value="SPU00186.1"/>
    <property type="molecule type" value="Genomic_DNA"/>
</dbReference>